<gene>
    <name evidence="2" type="ORF">FALBO_7324</name>
</gene>
<feature type="compositionally biased region" description="Basic and acidic residues" evidence="1">
    <location>
        <begin position="210"/>
        <end position="219"/>
    </location>
</feature>
<dbReference type="EMBL" id="JAADYS010000972">
    <property type="protein sequence ID" value="KAF4465821.1"/>
    <property type="molecule type" value="Genomic_DNA"/>
</dbReference>
<feature type="region of interest" description="Disordered" evidence="1">
    <location>
        <begin position="159"/>
        <end position="369"/>
    </location>
</feature>
<accession>A0A8H4LBI3</accession>
<evidence type="ECO:0000313" key="3">
    <source>
        <dbReference type="Proteomes" id="UP000554235"/>
    </source>
</evidence>
<reference evidence="2 3" key="1">
    <citation type="submission" date="2020-01" db="EMBL/GenBank/DDBJ databases">
        <title>Identification and distribution of gene clusters putatively required for synthesis of sphingolipid metabolism inhibitors in phylogenetically diverse species of the filamentous fungus Fusarium.</title>
        <authorList>
            <person name="Kim H.-S."/>
            <person name="Busman M."/>
            <person name="Brown D.W."/>
            <person name="Divon H."/>
            <person name="Uhlig S."/>
            <person name="Proctor R.H."/>
        </authorList>
    </citation>
    <scope>NUCLEOTIDE SEQUENCE [LARGE SCALE GENOMIC DNA]</scope>
    <source>
        <strain evidence="2 3">NRRL 20459</strain>
    </source>
</reference>
<organism evidence="2 3">
    <name type="scientific">Fusarium albosuccineum</name>
    <dbReference type="NCBI Taxonomy" id="1237068"/>
    <lineage>
        <taxon>Eukaryota</taxon>
        <taxon>Fungi</taxon>
        <taxon>Dikarya</taxon>
        <taxon>Ascomycota</taxon>
        <taxon>Pezizomycotina</taxon>
        <taxon>Sordariomycetes</taxon>
        <taxon>Hypocreomycetidae</taxon>
        <taxon>Hypocreales</taxon>
        <taxon>Nectriaceae</taxon>
        <taxon>Fusarium</taxon>
        <taxon>Fusarium decemcellulare species complex</taxon>
    </lineage>
</organism>
<keyword evidence="3" id="KW-1185">Reference proteome</keyword>
<evidence type="ECO:0000313" key="2">
    <source>
        <dbReference type="EMBL" id="KAF4465821.1"/>
    </source>
</evidence>
<comment type="caution">
    <text evidence="2">The sequence shown here is derived from an EMBL/GenBank/DDBJ whole genome shotgun (WGS) entry which is preliminary data.</text>
</comment>
<name>A0A8H4LBI3_9HYPO</name>
<feature type="compositionally biased region" description="Basic residues" evidence="1">
    <location>
        <begin position="193"/>
        <end position="204"/>
    </location>
</feature>
<evidence type="ECO:0000256" key="1">
    <source>
        <dbReference type="SAM" id="MobiDB-lite"/>
    </source>
</evidence>
<dbReference type="Proteomes" id="UP000554235">
    <property type="component" value="Unassembled WGS sequence"/>
</dbReference>
<feature type="compositionally biased region" description="Basic and acidic residues" evidence="1">
    <location>
        <begin position="246"/>
        <end position="259"/>
    </location>
</feature>
<proteinExistence type="predicted"/>
<dbReference type="AlphaFoldDB" id="A0A8H4LBI3"/>
<sequence length="461" mass="51270">MPWAEAPKVDFREERKYRWSCGHLGLKESALFGELHERFNTVPMFIQDPEAFHCDVDAIARQSSTQEEFFASLQARREERLEELNQMRRRISILFILGYSTLSIKQEIRSVDLSAFASLDSLVAFLASLLGPDEHGNHPREDMFDTYAESQLRKLKKNKNTITDGDGDAGPEPTASISASLQPHATPSVSSKASKKQGRKKRKAEGRSLGNDKRKRSDEGALDESMTGKRQRVERDSSPKGPSSGTKKDFGRPDMDKLATSRRTNSTAASEEKLDEFEYSAPVGSSKRKRSRQAHSETPQTDDKACISEAEDISPPTNTKRRRPSTNANGKTPRSRLSPDPTTGDSAAVDSGHEDRQTLPSILGRKGTWGPGFKGPCPCIASGRGQNPPKSGKWVAGFIWFQTALHARLRGIVIRIKSRLPDKIQIRSRKVTPAQTITIMEQGESEFNIANISLTSVYNRD</sequence>
<feature type="compositionally biased region" description="Polar residues" evidence="1">
    <location>
        <begin position="175"/>
        <end position="189"/>
    </location>
</feature>
<protein>
    <submittedName>
        <fullName evidence="2">Uncharacterized protein</fullName>
    </submittedName>
</protein>
<dbReference type="OrthoDB" id="4366798at2759"/>